<sequence length="284" mass="31519">MYHITGHHDFRSPVAITPTLDNCSNSAWKISPRKAVGTHITESGWNRDSNAWLSQANHVLNRLGALLNAHDYALLDWVRFRVELKSQSARPTDWYSLGGFLFLCPPESFQVGPASFKCPECVGYWSFDPSGVERLSAEQASELGFPCINISVGCWGAVWSDTIYAGLRQFHQGKGFDPDSQELARYLGVPLYQLYPDYEKSLNADSGEARIKESPTSDTDHSDQLVDAEQPVNLGIEDEKCGSVSQNRDLDEETMDVSSSLELLSQIQLGLILLLAILGVYDSL</sequence>
<dbReference type="EMBL" id="JAWWNJ010000019">
    <property type="protein sequence ID" value="KAK7035575.1"/>
    <property type="molecule type" value="Genomic_DNA"/>
</dbReference>
<dbReference type="Proteomes" id="UP001362999">
    <property type="component" value="Unassembled WGS sequence"/>
</dbReference>
<proteinExistence type="predicted"/>
<keyword evidence="2" id="KW-1185">Reference proteome</keyword>
<evidence type="ECO:0000313" key="1">
    <source>
        <dbReference type="EMBL" id="KAK7035575.1"/>
    </source>
</evidence>
<reference evidence="1 2" key="1">
    <citation type="journal article" date="2024" name="J Genomics">
        <title>Draft genome sequencing and assembly of Favolaschia claudopus CIRM-BRFM 2984 isolated from oak limbs.</title>
        <authorList>
            <person name="Navarro D."/>
            <person name="Drula E."/>
            <person name="Chaduli D."/>
            <person name="Cazenave R."/>
            <person name="Ahrendt S."/>
            <person name="Wang J."/>
            <person name="Lipzen A."/>
            <person name="Daum C."/>
            <person name="Barry K."/>
            <person name="Grigoriev I.V."/>
            <person name="Favel A."/>
            <person name="Rosso M.N."/>
            <person name="Martin F."/>
        </authorList>
    </citation>
    <scope>NUCLEOTIDE SEQUENCE [LARGE SCALE GENOMIC DNA]</scope>
    <source>
        <strain evidence="1 2">CIRM-BRFM 2984</strain>
    </source>
</reference>
<comment type="caution">
    <text evidence="1">The sequence shown here is derived from an EMBL/GenBank/DDBJ whole genome shotgun (WGS) entry which is preliminary data.</text>
</comment>
<accession>A0AAW0C9X8</accession>
<evidence type="ECO:0000313" key="2">
    <source>
        <dbReference type="Proteomes" id="UP001362999"/>
    </source>
</evidence>
<name>A0AAW0C9X8_9AGAR</name>
<gene>
    <name evidence="1" type="ORF">R3P38DRAFT_3483294</name>
</gene>
<dbReference type="AlphaFoldDB" id="A0AAW0C9X8"/>
<protein>
    <submittedName>
        <fullName evidence="1">Uncharacterized protein</fullName>
    </submittedName>
</protein>
<organism evidence="1 2">
    <name type="scientific">Favolaschia claudopus</name>
    <dbReference type="NCBI Taxonomy" id="2862362"/>
    <lineage>
        <taxon>Eukaryota</taxon>
        <taxon>Fungi</taxon>
        <taxon>Dikarya</taxon>
        <taxon>Basidiomycota</taxon>
        <taxon>Agaricomycotina</taxon>
        <taxon>Agaricomycetes</taxon>
        <taxon>Agaricomycetidae</taxon>
        <taxon>Agaricales</taxon>
        <taxon>Marasmiineae</taxon>
        <taxon>Mycenaceae</taxon>
        <taxon>Favolaschia</taxon>
    </lineage>
</organism>